<evidence type="ECO:0000313" key="24">
    <source>
        <dbReference type="Proteomes" id="UP000030854"/>
    </source>
</evidence>
<evidence type="ECO:0000259" key="22">
    <source>
        <dbReference type="PROSITE" id="PS50255"/>
    </source>
</evidence>
<comment type="cofactor">
    <cofactor evidence="18 19">
        <name>Zn(2+)</name>
        <dbReference type="ChEBI" id="CHEBI:29105"/>
    </cofactor>
    <text evidence="18 19">Binds 2 Zn(2+) ions per subunit that likely form a catalytic dimetal center.</text>
</comment>
<dbReference type="Proteomes" id="UP000030854">
    <property type="component" value="Unassembled WGS sequence"/>
</dbReference>
<feature type="binding site" description="axial binding residue" evidence="20">
    <location>
        <position position="69"/>
    </location>
    <ligand>
        <name>heme</name>
        <dbReference type="ChEBI" id="CHEBI:30413"/>
    </ligand>
    <ligandPart>
        <name>Fe</name>
        <dbReference type="ChEBI" id="CHEBI:18248"/>
    </ligandPart>
</feature>
<dbReference type="InterPro" id="IPR036400">
    <property type="entry name" value="Cyt_B5-like_heme/steroid_sf"/>
</dbReference>
<dbReference type="Pfam" id="PF00173">
    <property type="entry name" value="Cyt-b5"/>
    <property type="match status" value="1"/>
</dbReference>
<reference evidence="23 24" key="1">
    <citation type="journal article" date="2014" name="BMC Genomics">
        <title>Adaptive genomic structural variation in the grape powdery mildew pathogen, Erysiphe necator.</title>
        <authorList>
            <person name="Jones L."/>
            <person name="Riaz S."/>
            <person name="Morales-Cruz A."/>
            <person name="Amrine K.C."/>
            <person name="McGuire B."/>
            <person name="Gubler W.D."/>
            <person name="Walker M.A."/>
            <person name="Cantu D."/>
        </authorList>
    </citation>
    <scope>NUCLEOTIDE SEQUENCE [LARGE SCALE GENOMIC DNA]</scope>
    <source>
        <strain evidence="24">c</strain>
    </source>
</reference>
<name>A0A0B1P141_UNCNE</name>
<evidence type="ECO:0000256" key="8">
    <source>
        <dbReference type="ARBA" id="ARBA00022723"/>
    </source>
</evidence>
<dbReference type="PROSITE" id="PS00191">
    <property type="entry name" value="CYTOCHROME_B5_1"/>
    <property type="match status" value="1"/>
</dbReference>
<feature type="binding site" evidence="19">
    <location>
        <position position="353"/>
    </location>
    <ligand>
        <name>Zn(2+)</name>
        <dbReference type="ChEBI" id="CHEBI:29105"/>
        <label>1</label>
    </ligand>
</feature>
<feature type="transmembrane region" description="Helical" evidence="21">
    <location>
        <begin position="310"/>
        <end position="330"/>
    </location>
</feature>
<evidence type="ECO:0000256" key="4">
    <source>
        <dbReference type="ARBA" id="ARBA00005747"/>
    </source>
</evidence>
<proteinExistence type="inferred from homology"/>
<dbReference type="EMBL" id="JNVN01004028">
    <property type="protein sequence ID" value="KHJ30544.1"/>
    <property type="molecule type" value="Genomic_DNA"/>
</dbReference>
<dbReference type="AlphaFoldDB" id="A0A0B1P141"/>
<dbReference type="STRING" id="52586.A0A0B1P141"/>
<evidence type="ECO:0000256" key="16">
    <source>
        <dbReference type="ARBA" id="ARBA00023136"/>
    </source>
</evidence>
<dbReference type="Gene3D" id="3.10.120.10">
    <property type="entry name" value="Cytochrome b5-like heme/steroid binding domain"/>
    <property type="match status" value="1"/>
</dbReference>
<keyword evidence="15 18" id="KW-0443">Lipid metabolism</keyword>
<evidence type="ECO:0000256" key="3">
    <source>
        <dbReference type="ARBA" id="ARBA00005189"/>
    </source>
</evidence>
<accession>A0A0B1P141</accession>
<comment type="subcellular location">
    <subcellularLocation>
        <location evidence="1">Endoplasmic reticulum membrane</location>
        <topology evidence="1">Multi-pass membrane protein</topology>
    </subcellularLocation>
</comment>
<evidence type="ECO:0000256" key="14">
    <source>
        <dbReference type="ARBA" id="ARBA00023004"/>
    </source>
</evidence>
<evidence type="ECO:0000256" key="19">
    <source>
        <dbReference type="PIRSR" id="PIRSR005149-1"/>
    </source>
</evidence>
<dbReference type="InterPro" id="IPR001199">
    <property type="entry name" value="Cyt_B5-like_heme/steroid-bd"/>
</dbReference>
<evidence type="ECO:0000256" key="12">
    <source>
        <dbReference type="ARBA" id="ARBA00022989"/>
    </source>
</evidence>
<dbReference type="PANTHER" id="PTHR12863:SF1">
    <property type="entry name" value="FATTY ACID 2-HYDROXYLASE"/>
    <property type="match status" value="1"/>
</dbReference>
<feature type="transmembrane region" description="Helical" evidence="21">
    <location>
        <begin position="232"/>
        <end position="253"/>
    </location>
</feature>
<feature type="binding site" evidence="19">
    <location>
        <position position="357"/>
    </location>
    <ligand>
        <name>Zn(2+)</name>
        <dbReference type="ChEBI" id="CHEBI:29105"/>
        <label>1</label>
    </ligand>
</feature>
<evidence type="ECO:0000256" key="21">
    <source>
        <dbReference type="SAM" id="Phobius"/>
    </source>
</evidence>
<organism evidence="23 24">
    <name type="scientific">Uncinula necator</name>
    <name type="common">Grape powdery mildew</name>
    <dbReference type="NCBI Taxonomy" id="52586"/>
    <lineage>
        <taxon>Eukaryota</taxon>
        <taxon>Fungi</taxon>
        <taxon>Dikarya</taxon>
        <taxon>Ascomycota</taxon>
        <taxon>Pezizomycotina</taxon>
        <taxon>Leotiomycetes</taxon>
        <taxon>Erysiphales</taxon>
        <taxon>Erysiphaceae</taxon>
        <taxon>Erysiphe</taxon>
    </lineage>
</organism>
<dbReference type="SMR" id="A0A0B1P141"/>
<evidence type="ECO:0000256" key="17">
    <source>
        <dbReference type="ARBA" id="ARBA00023160"/>
    </source>
</evidence>
<keyword evidence="9 18" id="KW-0256">Endoplasmic reticulum</keyword>
<dbReference type="InterPro" id="IPR018506">
    <property type="entry name" value="Cyt_B5_heme-BS"/>
</dbReference>
<dbReference type="InterPro" id="IPR006694">
    <property type="entry name" value="Fatty_acid_hydroxylase"/>
</dbReference>
<evidence type="ECO:0000256" key="6">
    <source>
        <dbReference type="ARBA" id="ARBA00022617"/>
    </source>
</evidence>
<dbReference type="GO" id="GO:0080132">
    <property type="term" value="F:fatty acid 2-hydroxylase activity"/>
    <property type="evidence" value="ECO:0007669"/>
    <property type="project" value="InterPro"/>
</dbReference>
<dbReference type="FunFam" id="3.10.120.10:FF:000007">
    <property type="entry name" value="Sulfite oxidase, mitochondrial"/>
    <property type="match status" value="1"/>
</dbReference>
<keyword evidence="10 18" id="KW-0276">Fatty acid metabolism</keyword>
<evidence type="ECO:0000256" key="5">
    <source>
        <dbReference type="ARBA" id="ARBA00022516"/>
    </source>
</evidence>
<feature type="binding site" evidence="19">
    <location>
        <position position="356"/>
    </location>
    <ligand>
        <name>Zn(2+)</name>
        <dbReference type="ChEBI" id="CHEBI:29105"/>
        <label>1</label>
    </ligand>
</feature>
<dbReference type="GO" id="GO:0005789">
    <property type="term" value="C:endoplasmic reticulum membrane"/>
    <property type="evidence" value="ECO:0007669"/>
    <property type="project" value="UniProtKB-SubCell"/>
</dbReference>
<dbReference type="HOGENOM" id="CLU_034756_0_1_1"/>
<feature type="binding site" description="axial binding residue" evidence="20">
    <location>
        <position position="42"/>
    </location>
    <ligand>
        <name>heme</name>
        <dbReference type="ChEBI" id="CHEBI:30413"/>
    </ligand>
    <ligandPart>
        <name>Fe</name>
        <dbReference type="ChEBI" id="CHEBI:18248"/>
    </ligandPart>
</feature>
<dbReference type="SUPFAM" id="SSF55856">
    <property type="entry name" value="Cytochrome b5-like heme/steroid binding domain"/>
    <property type="match status" value="1"/>
</dbReference>
<evidence type="ECO:0000256" key="13">
    <source>
        <dbReference type="ARBA" id="ARBA00023002"/>
    </source>
</evidence>
<dbReference type="PROSITE" id="PS50255">
    <property type="entry name" value="CYTOCHROME_B5_2"/>
    <property type="match status" value="1"/>
</dbReference>
<keyword evidence="13 18" id="KW-0560">Oxidoreductase</keyword>
<protein>
    <recommendedName>
        <fullName evidence="18">Ceramide very long chain fatty acid hydroxylase</fullName>
        <ecNumber evidence="18">1.-.-.-</ecNumber>
    </recommendedName>
</protein>
<feature type="transmembrane region" description="Helical" evidence="21">
    <location>
        <begin position="202"/>
        <end position="220"/>
    </location>
</feature>
<feature type="binding site" evidence="19">
    <location>
        <position position="255"/>
    </location>
    <ligand>
        <name>Zn(2+)</name>
        <dbReference type="ChEBI" id="CHEBI:29105"/>
        <label>1</label>
    </ligand>
</feature>
<dbReference type="PRINTS" id="PR00363">
    <property type="entry name" value="CYTOCHROMEB5"/>
</dbReference>
<comment type="pathway">
    <text evidence="2">Sphingolipid metabolism.</text>
</comment>
<sequence>MTLSCTFPTYLPDEIAGHNNSKSCFVLMGTKVYDVTDFINSHPGGGDLILEYAGKDVTSILKNENSHTHSEAAYDVLEESLVGFIQPRDIFGAKTENAVSHEITLLPPTDDYLSKKEEYHKKPQFPSTGMSSAEDLSRETNIEEDFKTHRFLDLNKPLLMQVWNGGFSKDFYLEQIHRPRHFKGGASAPLFGNFLEPLSKTVWWVVPMVWLPFVIYGLYIARPGLSSTAEEFLYCLIGIFIWTLVEYFLHRFLFHLDRFLPENRVALTLHFLLHGIHHYLPMDKLRLVMPPALFLVLATPFWKLAHVLIYWNWSIATTVFCGGIFGYICYDLTHYFLHHRTLPLYWRELKKYHLQHHFMDYENGFGVTSRFWDVVFGTQLVTNPTKIK</sequence>
<feature type="binding site" evidence="19">
    <location>
        <position position="334"/>
    </location>
    <ligand>
        <name>Zn(2+)</name>
        <dbReference type="ChEBI" id="CHEBI:29105"/>
        <label>1</label>
    </ligand>
</feature>
<keyword evidence="24" id="KW-1185">Reference proteome</keyword>
<feature type="binding site" evidence="19">
    <location>
        <position position="250"/>
    </location>
    <ligand>
        <name>Zn(2+)</name>
        <dbReference type="ChEBI" id="CHEBI:29105"/>
        <label>1</label>
    </ligand>
</feature>
<feature type="binding site" evidence="19">
    <location>
        <position position="274"/>
    </location>
    <ligand>
        <name>Zn(2+)</name>
        <dbReference type="ChEBI" id="CHEBI:29105"/>
        <label>1</label>
    </ligand>
</feature>
<dbReference type="OMA" id="WTIIEYV"/>
<dbReference type="GO" id="GO:0020037">
    <property type="term" value="F:heme binding"/>
    <property type="evidence" value="ECO:0007669"/>
    <property type="project" value="InterPro"/>
</dbReference>
<comment type="caution">
    <text evidence="23">The sequence shown here is derived from an EMBL/GenBank/DDBJ whole genome shotgun (WGS) entry which is preliminary data.</text>
</comment>
<keyword evidence="8 18" id="KW-0479">Metal-binding</keyword>
<dbReference type="PANTHER" id="PTHR12863">
    <property type="entry name" value="FATTY ACID HYDROXYLASE"/>
    <property type="match status" value="1"/>
</dbReference>
<dbReference type="Pfam" id="PF04116">
    <property type="entry name" value="FA_hydroxylase"/>
    <property type="match status" value="1"/>
</dbReference>
<gene>
    <name evidence="23" type="ORF">EV44_g2281</name>
</gene>
<keyword evidence="11 19" id="KW-0862">Zinc</keyword>
<comment type="similarity">
    <text evidence="4 18">Belongs to the sterol desaturase family. SCS7 subfamily.</text>
</comment>
<evidence type="ECO:0000256" key="18">
    <source>
        <dbReference type="PIRNR" id="PIRNR005149"/>
    </source>
</evidence>
<dbReference type="GO" id="GO:0005506">
    <property type="term" value="F:iron ion binding"/>
    <property type="evidence" value="ECO:0007669"/>
    <property type="project" value="UniProtKB-UniRule"/>
</dbReference>
<keyword evidence="5 18" id="KW-0444">Lipid biosynthesis</keyword>
<evidence type="ECO:0000256" key="10">
    <source>
        <dbReference type="ARBA" id="ARBA00022832"/>
    </source>
</evidence>
<comment type="function">
    <text evidence="18">Ceramide hydroxylase involved in the hydroxylation of sphingolipid-associated very long chain fatty acids. Postulated to hydroxylate the very long chain fatty acid of dihydroceramides and phytoceramides at C-2.</text>
</comment>
<evidence type="ECO:0000256" key="11">
    <source>
        <dbReference type="ARBA" id="ARBA00022833"/>
    </source>
</evidence>
<feature type="binding site" evidence="19">
    <location>
        <position position="277"/>
    </location>
    <ligand>
        <name>Zn(2+)</name>
        <dbReference type="ChEBI" id="CHEBI:29105"/>
        <label>1</label>
    </ligand>
</feature>
<comment type="cofactor">
    <cofactor evidence="20">
        <name>Fe cation</name>
        <dbReference type="ChEBI" id="CHEBI:24875"/>
    </cofactor>
</comment>
<keyword evidence="7 21" id="KW-0812">Transmembrane</keyword>
<feature type="domain" description="Cytochrome b5 heme-binding" evidence="22">
    <location>
        <begin position="7"/>
        <end position="86"/>
    </location>
</feature>
<dbReference type="EC" id="1.-.-.-" evidence="18"/>
<evidence type="ECO:0000256" key="7">
    <source>
        <dbReference type="ARBA" id="ARBA00022692"/>
    </source>
</evidence>
<evidence type="ECO:0000256" key="20">
    <source>
        <dbReference type="PIRSR" id="PIRSR005149-50"/>
    </source>
</evidence>
<dbReference type="GO" id="GO:0006633">
    <property type="term" value="P:fatty acid biosynthetic process"/>
    <property type="evidence" value="ECO:0007669"/>
    <property type="project" value="UniProtKB-KW"/>
</dbReference>
<evidence type="ECO:0000256" key="9">
    <source>
        <dbReference type="ARBA" id="ARBA00022824"/>
    </source>
</evidence>
<keyword evidence="17 18" id="KW-0275">Fatty acid biosynthesis</keyword>
<evidence type="ECO:0000256" key="2">
    <source>
        <dbReference type="ARBA" id="ARBA00004991"/>
    </source>
</evidence>
<feature type="binding site" evidence="19">
    <location>
        <position position="278"/>
    </location>
    <ligand>
        <name>Zn(2+)</name>
        <dbReference type="ChEBI" id="CHEBI:29105"/>
        <label>1</label>
    </ligand>
</feature>
<keyword evidence="6 20" id="KW-0349">Heme</keyword>
<evidence type="ECO:0000256" key="1">
    <source>
        <dbReference type="ARBA" id="ARBA00004477"/>
    </source>
</evidence>
<evidence type="ECO:0000313" key="23">
    <source>
        <dbReference type="EMBL" id="KHJ30544.1"/>
    </source>
</evidence>
<evidence type="ECO:0000256" key="15">
    <source>
        <dbReference type="ARBA" id="ARBA00023098"/>
    </source>
</evidence>
<dbReference type="InterPro" id="IPR014430">
    <property type="entry name" value="Scs7"/>
</dbReference>
<dbReference type="PIRSF" id="PIRSF005149">
    <property type="entry name" value="IPC-B_HD"/>
    <property type="match status" value="1"/>
</dbReference>
<keyword evidence="12 21" id="KW-1133">Transmembrane helix</keyword>
<keyword evidence="16 18" id="KW-0472">Membrane</keyword>
<feature type="binding site" evidence="19">
    <location>
        <position position="338"/>
    </location>
    <ligand>
        <name>Zn(2+)</name>
        <dbReference type="ChEBI" id="CHEBI:29105"/>
        <label>1</label>
    </ligand>
</feature>
<keyword evidence="14 18" id="KW-0408">Iron</keyword>
<dbReference type="SMART" id="SM01117">
    <property type="entry name" value="Cyt-b5"/>
    <property type="match status" value="1"/>
</dbReference>
<comment type="pathway">
    <text evidence="3">Lipid metabolism.</text>
</comment>